<accession>A0A0J0XL72</accession>
<dbReference type="OrthoDB" id="10267976at2759"/>
<dbReference type="EMBL" id="KQ087212">
    <property type="protein sequence ID" value="KLT41822.1"/>
    <property type="molecule type" value="Genomic_DNA"/>
</dbReference>
<dbReference type="InterPro" id="IPR005656">
    <property type="entry name" value="MmgE_PrpD"/>
</dbReference>
<dbReference type="PANTHER" id="PTHR16943:SF8">
    <property type="entry name" value="2-METHYLCITRATE DEHYDRATASE"/>
    <property type="match status" value="1"/>
</dbReference>
<dbReference type="Gene3D" id="1.10.4100.10">
    <property type="entry name" value="2-methylcitrate dehydratase PrpD"/>
    <property type="match status" value="1"/>
</dbReference>
<dbReference type="GeneID" id="28983974"/>
<organism evidence="4 5">
    <name type="scientific">Cutaneotrichosporon oleaginosum</name>
    <dbReference type="NCBI Taxonomy" id="879819"/>
    <lineage>
        <taxon>Eukaryota</taxon>
        <taxon>Fungi</taxon>
        <taxon>Dikarya</taxon>
        <taxon>Basidiomycota</taxon>
        <taxon>Agaricomycotina</taxon>
        <taxon>Tremellomycetes</taxon>
        <taxon>Trichosporonales</taxon>
        <taxon>Trichosporonaceae</taxon>
        <taxon>Cutaneotrichosporon</taxon>
    </lineage>
</organism>
<dbReference type="InterPro" id="IPR045337">
    <property type="entry name" value="MmgE_PrpD_C"/>
</dbReference>
<keyword evidence="5" id="KW-1185">Reference proteome</keyword>
<dbReference type="Gene3D" id="3.30.1330.120">
    <property type="entry name" value="2-methylcitrate dehydratase PrpD"/>
    <property type="match status" value="1"/>
</dbReference>
<dbReference type="RefSeq" id="XP_018278313.1">
    <property type="nucleotide sequence ID" value="XM_018423371.1"/>
</dbReference>
<evidence type="ECO:0000313" key="4">
    <source>
        <dbReference type="EMBL" id="KLT41822.1"/>
    </source>
</evidence>
<dbReference type="PANTHER" id="PTHR16943">
    <property type="entry name" value="2-METHYLCITRATE DEHYDRATASE-RELATED"/>
    <property type="match status" value="1"/>
</dbReference>
<sequence>MSAAPSNSTPAPSNAMSVAETRKLVDWAVRLKYSDIPPATVEKTKRLFADWVFCAFAGAGYRTIDGLKAVADETGGAASGACSTFVGDKRPPYWAAYINAGAGHVVEQDDLHNASVVHPATVVFPAAWAAAQSRGASGADFIAASVVGYEVACRVGRLLGREHYRIFHSTATAGTLGAAAATARILGLDADKTLDALGSAGTQAAGLWQFLATAADSKQVHCAHAAGTGVQSAFLAKHGVTGAHDILLGPQGMFAGMSKGTPDASVLPFDDKYEVDATSFKFHASCRHTHPSADALLDIISENDLAPTDIARVECGVHQSALDVLGPAEGAASVHQSKFSMGFVLGAIANGRSAQLADFSDARLKDQAVRDFQKKVHMYLDPKVDGAYPAKWTAQVKVTTTDGRTFEKFMETPKGDPGNTLSDDELLAKWHKLIGYAGSSVDVDTLAKELLALEKRESMDGLI</sequence>
<dbReference type="STRING" id="879819.A0A0J0XL72"/>
<dbReference type="SUPFAM" id="SSF103378">
    <property type="entry name" value="2-methylcitrate dehydratase PrpD"/>
    <property type="match status" value="1"/>
</dbReference>
<gene>
    <name evidence="4" type="ORF">CC85DRAFT_286058</name>
</gene>
<feature type="domain" description="MmgE/PrpD C-terminal" evidence="3">
    <location>
        <begin position="283"/>
        <end position="444"/>
    </location>
</feature>
<evidence type="ECO:0000259" key="2">
    <source>
        <dbReference type="Pfam" id="PF03972"/>
    </source>
</evidence>
<reference evidence="4 5" key="1">
    <citation type="submission" date="2015-03" db="EMBL/GenBank/DDBJ databases">
        <title>Genomics and transcriptomics of the oil-accumulating basidiomycete yeast T. oleaginosus allow insights into substrate utilization and the diverse evolutionary trajectories of mating systems in fungi.</title>
        <authorList>
            <consortium name="DOE Joint Genome Institute"/>
            <person name="Kourist R."/>
            <person name="Kracht O."/>
            <person name="Bracharz F."/>
            <person name="Lipzen A."/>
            <person name="Nolan M."/>
            <person name="Ohm R."/>
            <person name="Grigoriev I."/>
            <person name="Sun S."/>
            <person name="Heitman J."/>
            <person name="Bruck T."/>
            <person name="Nowrousian M."/>
        </authorList>
    </citation>
    <scope>NUCLEOTIDE SEQUENCE [LARGE SCALE GENOMIC DNA]</scope>
    <source>
        <strain evidence="4 5">IBC0246</strain>
    </source>
</reference>
<dbReference type="InterPro" id="IPR045336">
    <property type="entry name" value="MmgE_PrpD_N"/>
</dbReference>
<name>A0A0J0XL72_9TREE</name>
<dbReference type="AlphaFoldDB" id="A0A0J0XL72"/>
<evidence type="ECO:0000259" key="3">
    <source>
        <dbReference type="Pfam" id="PF19305"/>
    </source>
</evidence>
<feature type="domain" description="MmgE/PrpD N-terminal" evidence="2">
    <location>
        <begin position="23"/>
        <end position="261"/>
    </location>
</feature>
<evidence type="ECO:0000313" key="5">
    <source>
        <dbReference type="Proteomes" id="UP000053611"/>
    </source>
</evidence>
<comment type="similarity">
    <text evidence="1">Belongs to the PrpD family.</text>
</comment>
<dbReference type="GO" id="GO:0016829">
    <property type="term" value="F:lyase activity"/>
    <property type="evidence" value="ECO:0007669"/>
    <property type="project" value="InterPro"/>
</dbReference>
<dbReference type="InterPro" id="IPR042188">
    <property type="entry name" value="MmgE/PrpD_sf_2"/>
</dbReference>
<dbReference type="Pfam" id="PF03972">
    <property type="entry name" value="MmgE_PrpD_N"/>
    <property type="match status" value="1"/>
</dbReference>
<evidence type="ECO:0000256" key="1">
    <source>
        <dbReference type="ARBA" id="ARBA00006174"/>
    </source>
</evidence>
<protein>
    <submittedName>
        <fullName evidence="4">2-methylcitrate dehydratase PrpD</fullName>
    </submittedName>
</protein>
<dbReference type="Pfam" id="PF19305">
    <property type="entry name" value="MmgE_PrpD_C"/>
    <property type="match status" value="1"/>
</dbReference>
<dbReference type="InterPro" id="IPR042183">
    <property type="entry name" value="MmgE/PrpD_sf_1"/>
</dbReference>
<dbReference type="InterPro" id="IPR036148">
    <property type="entry name" value="MmgE/PrpD_sf"/>
</dbReference>
<proteinExistence type="inferred from homology"/>
<dbReference type="Proteomes" id="UP000053611">
    <property type="component" value="Unassembled WGS sequence"/>
</dbReference>